<dbReference type="InterPro" id="IPR006145">
    <property type="entry name" value="PsdUridine_synth_RsuA/RluA"/>
</dbReference>
<dbReference type="PANTHER" id="PTHR21600:SF84">
    <property type="entry name" value="PSEUDOURIDINE SYNTHASE RSUA_RLUA-LIKE DOMAIN-CONTAINING PROTEIN"/>
    <property type="match status" value="1"/>
</dbReference>
<comment type="caution">
    <text evidence="2">The sequence shown here is derived from an EMBL/GenBank/DDBJ whole genome shotgun (WGS) entry which is preliminary data.</text>
</comment>
<dbReference type="OrthoDB" id="9785808at2"/>
<name>A0A229FR03_9BURK</name>
<reference evidence="2 3" key="1">
    <citation type="submission" date="2017-06" db="EMBL/GenBank/DDBJ databases">
        <title>Reclassification of a Polynucleobacter cosmopolitanus strain isolated from tropical Lake Victoria as Polynucleobacter victoriensis comb. nov.</title>
        <authorList>
            <person name="Hahn M.W."/>
        </authorList>
    </citation>
    <scope>NUCLEOTIDE SEQUENCE [LARGE SCALE GENOMIC DNA]</scope>
    <source>
        <strain evidence="2 3">MWH-MoIso2</strain>
    </source>
</reference>
<dbReference type="GO" id="GO:0000455">
    <property type="term" value="P:enzyme-directed rRNA pseudouridine synthesis"/>
    <property type="evidence" value="ECO:0007669"/>
    <property type="project" value="TreeGrafter"/>
</dbReference>
<dbReference type="SUPFAM" id="SSF55120">
    <property type="entry name" value="Pseudouridine synthase"/>
    <property type="match status" value="1"/>
</dbReference>
<dbReference type="GO" id="GO:0140098">
    <property type="term" value="F:catalytic activity, acting on RNA"/>
    <property type="evidence" value="ECO:0007669"/>
    <property type="project" value="UniProtKB-ARBA"/>
</dbReference>
<dbReference type="Pfam" id="PF00849">
    <property type="entry name" value="PseudoU_synth_2"/>
    <property type="match status" value="1"/>
</dbReference>
<dbReference type="PANTHER" id="PTHR21600">
    <property type="entry name" value="MITOCHONDRIAL RNA PSEUDOURIDINE SYNTHASE"/>
    <property type="match status" value="1"/>
</dbReference>
<dbReference type="Gene3D" id="3.30.2350.10">
    <property type="entry name" value="Pseudouridine synthase"/>
    <property type="match status" value="1"/>
</dbReference>
<gene>
    <name evidence="2" type="ORF">AOC33_08015</name>
</gene>
<accession>A0A229FR03</accession>
<evidence type="ECO:0000313" key="3">
    <source>
        <dbReference type="Proteomes" id="UP000215188"/>
    </source>
</evidence>
<proteinExistence type="predicted"/>
<protein>
    <submittedName>
        <fullName evidence="2">Pseudouridine synthase</fullName>
    </submittedName>
</protein>
<keyword evidence="3" id="KW-1185">Reference proteome</keyword>
<sequence length="298" mass="34676">MDIKNGVGPSKVFIKNTEKAYAYLIDFLVEKFPQIPKEEWLKRMDQGLVLDEEGIPQSASDQCRTNTFIYYYRSIEVEESIPFQELIVYEDEHLLIADKPHFLPVTPAGHYLQETLLVRLKNKTGIKDLTPIHRIDRETAGLVAFSKKAQDRNLYQVLFRERQIKKTYEAIAPYQEHLKDQFPIERVSRIEESDIFIQMQEVSGEPNSDTVIQLLEVSKPWARYQLELGTGKKHQLRVHMNALGMPIKYDKIYPNIMTQAIMGKDFSEPLQLLAKQLSFKDPVTQLEHEFQSSFVLSL</sequence>
<feature type="domain" description="Pseudouridine synthase RsuA/RluA-like" evidence="1">
    <location>
        <begin position="93"/>
        <end position="242"/>
    </location>
</feature>
<dbReference type="AlphaFoldDB" id="A0A229FR03"/>
<dbReference type="RefSeq" id="WP_089516501.1">
    <property type="nucleotide sequence ID" value="NZ_NJGG01000003.1"/>
</dbReference>
<dbReference type="GO" id="GO:0003723">
    <property type="term" value="F:RNA binding"/>
    <property type="evidence" value="ECO:0007669"/>
    <property type="project" value="InterPro"/>
</dbReference>
<evidence type="ECO:0000313" key="2">
    <source>
        <dbReference type="EMBL" id="OXL14457.1"/>
    </source>
</evidence>
<organism evidence="2 3">
    <name type="scientific">Polynucleobacter cosmopolitanus</name>
    <dbReference type="NCBI Taxonomy" id="351345"/>
    <lineage>
        <taxon>Bacteria</taxon>
        <taxon>Pseudomonadati</taxon>
        <taxon>Pseudomonadota</taxon>
        <taxon>Betaproteobacteria</taxon>
        <taxon>Burkholderiales</taxon>
        <taxon>Burkholderiaceae</taxon>
        <taxon>Polynucleobacter</taxon>
    </lineage>
</organism>
<evidence type="ECO:0000259" key="1">
    <source>
        <dbReference type="Pfam" id="PF00849"/>
    </source>
</evidence>
<dbReference type="EMBL" id="NJGG01000003">
    <property type="protein sequence ID" value="OXL14457.1"/>
    <property type="molecule type" value="Genomic_DNA"/>
</dbReference>
<dbReference type="GO" id="GO:0009982">
    <property type="term" value="F:pseudouridine synthase activity"/>
    <property type="evidence" value="ECO:0007669"/>
    <property type="project" value="InterPro"/>
</dbReference>
<dbReference type="Proteomes" id="UP000215188">
    <property type="component" value="Unassembled WGS sequence"/>
</dbReference>
<dbReference type="InterPro" id="IPR020103">
    <property type="entry name" value="PsdUridine_synth_cat_dom_sf"/>
</dbReference>
<dbReference type="InterPro" id="IPR050188">
    <property type="entry name" value="RluA_PseudoU_synthase"/>
</dbReference>